<protein>
    <submittedName>
        <fullName evidence="1">Uncharacterized protein</fullName>
    </submittedName>
</protein>
<evidence type="ECO:0000313" key="2">
    <source>
        <dbReference type="Proteomes" id="UP000828390"/>
    </source>
</evidence>
<dbReference type="Proteomes" id="UP000828390">
    <property type="component" value="Unassembled WGS sequence"/>
</dbReference>
<sequence length="68" mass="7252">MSTHWCITLISSTDNEETAYSAARAVTASYSDVRPPVLTIEEAIKQGMVFPKQADDIVMGDAEGSASS</sequence>
<accession>A0A9D4S1E9</accession>
<organism evidence="1 2">
    <name type="scientific">Dreissena polymorpha</name>
    <name type="common">Zebra mussel</name>
    <name type="synonym">Mytilus polymorpha</name>
    <dbReference type="NCBI Taxonomy" id="45954"/>
    <lineage>
        <taxon>Eukaryota</taxon>
        <taxon>Metazoa</taxon>
        <taxon>Spiralia</taxon>
        <taxon>Lophotrochozoa</taxon>
        <taxon>Mollusca</taxon>
        <taxon>Bivalvia</taxon>
        <taxon>Autobranchia</taxon>
        <taxon>Heteroconchia</taxon>
        <taxon>Euheterodonta</taxon>
        <taxon>Imparidentia</taxon>
        <taxon>Neoheterodontei</taxon>
        <taxon>Myida</taxon>
        <taxon>Dreissenoidea</taxon>
        <taxon>Dreissenidae</taxon>
        <taxon>Dreissena</taxon>
    </lineage>
</organism>
<evidence type="ECO:0000313" key="1">
    <source>
        <dbReference type="EMBL" id="KAH3886873.1"/>
    </source>
</evidence>
<reference evidence="1" key="2">
    <citation type="submission" date="2020-11" db="EMBL/GenBank/DDBJ databases">
        <authorList>
            <person name="McCartney M.A."/>
            <person name="Auch B."/>
            <person name="Kono T."/>
            <person name="Mallez S."/>
            <person name="Becker A."/>
            <person name="Gohl D.M."/>
            <person name="Silverstein K.A.T."/>
            <person name="Koren S."/>
            <person name="Bechman K.B."/>
            <person name="Herman A."/>
            <person name="Abrahante J.E."/>
            <person name="Garbe J."/>
        </authorList>
    </citation>
    <scope>NUCLEOTIDE SEQUENCE</scope>
    <source>
        <strain evidence="1">Duluth1</strain>
        <tissue evidence="1">Whole animal</tissue>
    </source>
</reference>
<name>A0A9D4S1E9_DREPO</name>
<dbReference type="EMBL" id="JAIWYP010000001">
    <property type="protein sequence ID" value="KAH3886873.1"/>
    <property type="molecule type" value="Genomic_DNA"/>
</dbReference>
<gene>
    <name evidence="1" type="ORF">DPMN_010886</name>
</gene>
<keyword evidence="2" id="KW-1185">Reference proteome</keyword>
<proteinExistence type="predicted"/>
<dbReference type="Gene3D" id="3.30.365.10">
    <property type="entry name" value="Aldehyde oxidase/xanthine dehydrogenase, molybdopterin binding domain"/>
    <property type="match status" value="1"/>
</dbReference>
<dbReference type="Gene3D" id="3.90.1170.50">
    <property type="entry name" value="Aldehyde oxidase/xanthine dehydrogenase, a/b hammerhead"/>
    <property type="match status" value="1"/>
</dbReference>
<comment type="caution">
    <text evidence="1">The sequence shown here is derived from an EMBL/GenBank/DDBJ whole genome shotgun (WGS) entry which is preliminary data.</text>
</comment>
<dbReference type="AlphaFoldDB" id="A0A9D4S1E9"/>
<reference evidence="1" key="1">
    <citation type="journal article" date="2019" name="bioRxiv">
        <title>The Genome of the Zebra Mussel, Dreissena polymorpha: A Resource for Invasive Species Research.</title>
        <authorList>
            <person name="McCartney M.A."/>
            <person name="Auch B."/>
            <person name="Kono T."/>
            <person name="Mallez S."/>
            <person name="Zhang Y."/>
            <person name="Obille A."/>
            <person name="Becker A."/>
            <person name="Abrahante J.E."/>
            <person name="Garbe J."/>
            <person name="Badalamenti J.P."/>
            <person name="Herman A."/>
            <person name="Mangelson H."/>
            <person name="Liachko I."/>
            <person name="Sullivan S."/>
            <person name="Sone E.D."/>
            <person name="Koren S."/>
            <person name="Silverstein K.A.T."/>
            <person name="Beckman K.B."/>
            <person name="Gohl D.M."/>
        </authorList>
    </citation>
    <scope>NUCLEOTIDE SEQUENCE</scope>
    <source>
        <strain evidence="1">Duluth1</strain>
        <tissue evidence="1">Whole animal</tissue>
    </source>
</reference>